<sequence>MADSAAAKQARWGVSDQASFPPTQLFSSSASAQIGGRHCQREASAGRTMFGRAASRPCSIHHHHASIYIFHLAHW</sequence>
<feature type="region of interest" description="Disordered" evidence="1">
    <location>
        <begin position="1"/>
        <end position="22"/>
    </location>
</feature>
<dbReference type="EMBL" id="AP014959">
    <property type="protein sequence ID" value="BAS82457.1"/>
    <property type="molecule type" value="Genomic_DNA"/>
</dbReference>
<dbReference type="Proteomes" id="UP000059680">
    <property type="component" value="Chromosome 3"/>
</dbReference>
<evidence type="ECO:0000256" key="1">
    <source>
        <dbReference type="SAM" id="MobiDB-lite"/>
    </source>
</evidence>
<evidence type="ECO:0000313" key="2">
    <source>
        <dbReference type="EMBL" id="BAS82457.1"/>
    </source>
</evidence>
<reference evidence="3" key="1">
    <citation type="journal article" date="2005" name="Nature">
        <title>The map-based sequence of the rice genome.</title>
        <authorList>
            <consortium name="International rice genome sequencing project (IRGSP)"/>
            <person name="Matsumoto T."/>
            <person name="Wu J."/>
            <person name="Kanamori H."/>
            <person name="Katayose Y."/>
            <person name="Fujisawa M."/>
            <person name="Namiki N."/>
            <person name="Mizuno H."/>
            <person name="Yamamoto K."/>
            <person name="Antonio B.A."/>
            <person name="Baba T."/>
            <person name="Sakata K."/>
            <person name="Nagamura Y."/>
            <person name="Aoki H."/>
            <person name="Arikawa K."/>
            <person name="Arita K."/>
            <person name="Bito T."/>
            <person name="Chiden Y."/>
            <person name="Fujitsuka N."/>
            <person name="Fukunaka R."/>
            <person name="Hamada M."/>
            <person name="Harada C."/>
            <person name="Hayashi A."/>
            <person name="Hijishita S."/>
            <person name="Honda M."/>
            <person name="Hosokawa S."/>
            <person name="Ichikawa Y."/>
            <person name="Idonuma A."/>
            <person name="Iijima M."/>
            <person name="Ikeda M."/>
            <person name="Ikeno M."/>
            <person name="Ito K."/>
            <person name="Ito S."/>
            <person name="Ito T."/>
            <person name="Ito Y."/>
            <person name="Ito Y."/>
            <person name="Iwabuchi A."/>
            <person name="Kamiya K."/>
            <person name="Karasawa W."/>
            <person name="Kurita K."/>
            <person name="Katagiri S."/>
            <person name="Kikuta A."/>
            <person name="Kobayashi H."/>
            <person name="Kobayashi N."/>
            <person name="Machita K."/>
            <person name="Maehara T."/>
            <person name="Masukawa M."/>
            <person name="Mizubayashi T."/>
            <person name="Mukai Y."/>
            <person name="Nagasaki H."/>
            <person name="Nagata Y."/>
            <person name="Naito S."/>
            <person name="Nakashima M."/>
            <person name="Nakama Y."/>
            <person name="Nakamichi Y."/>
            <person name="Nakamura M."/>
            <person name="Meguro A."/>
            <person name="Negishi M."/>
            <person name="Ohta I."/>
            <person name="Ohta T."/>
            <person name="Okamoto M."/>
            <person name="Ono N."/>
            <person name="Saji S."/>
            <person name="Sakaguchi M."/>
            <person name="Sakai K."/>
            <person name="Shibata M."/>
            <person name="Shimokawa T."/>
            <person name="Song J."/>
            <person name="Takazaki Y."/>
            <person name="Terasawa K."/>
            <person name="Tsugane M."/>
            <person name="Tsuji K."/>
            <person name="Ueda S."/>
            <person name="Waki K."/>
            <person name="Yamagata H."/>
            <person name="Yamamoto M."/>
            <person name="Yamamoto S."/>
            <person name="Yamane H."/>
            <person name="Yoshiki S."/>
            <person name="Yoshihara R."/>
            <person name="Yukawa K."/>
            <person name="Zhong H."/>
            <person name="Yano M."/>
            <person name="Yuan Q."/>
            <person name="Ouyang S."/>
            <person name="Liu J."/>
            <person name="Jones K.M."/>
            <person name="Gansberger K."/>
            <person name="Moffat K."/>
            <person name="Hill J."/>
            <person name="Bera J."/>
            <person name="Fadrosh D."/>
            <person name="Jin S."/>
            <person name="Johri S."/>
            <person name="Kim M."/>
            <person name="Overton L."/>
            <person name="Reardon M."/>
            <person name="Tsitrin T."/>
            <person name="Vuong H."/>
            <person name="Weaver B."/>
            <person name="Ciecko A."/>
            <person name="Tallon L."/>
            <person name="Jackson J."/>
            <person name="Pai G."/>
            <person name="Aken S.V."/>
            <person name="Utterback T."/>
            <person name="Reidmuller S."/>
            <person name="Feldblyum T."/>
            <person name="Hsiao J."/>
            <person name="Zismann V."/>
            <person name="Iobst S."/>
            <person name="de Vazeille A.R."/>
            <person name="Buell C.R."/>
            <person name="Ying K."/>
            <person name="Li Y."/>
            <person name="Lu T."/>
            <person name="Huang Y."/>
            <person name="Zhao Q."/>
            <person name="Feng Q."/>
            <person name="Zhang L."/>
            <person name="Zhu J."/>
            <person name="Weng Q."/>
            <person name="Mu J."/>
            <person name="Lu Y."/>
            <person name="Fan D."/>
            <person name="Liu Y."/>
            <person name="Guan J."/>
            <person name="Zhang Y."/>
            <person name="Yu S."/>
            <person name="Liu X."/>
            <person name="Zhang Y."/>
            <person name="Hong G."/>
            <person name="Han B."/>
            <person name="Choisne N."/>
            <person name="Demange N."/>
            <person name="Orjeda G."/>
            <person name="Samain S."/>
            <person name="Cattolico L."/>
            <person name="Pelletier E."/>
            <person name="Couloux A."/>
            <person name="Segurens B."/>
            <person name="Wincker P."/>
            <person name="D'Hont A."/>
            <person name="Scarpelli C."/>
            <person name="Weissenbach J."/>
            <person name="Salanoubat M."/>
            <person name="Quetier F."/>
            <person name="Yu Y."/>
            <person name="Kim H.R."/>
            <person name="Rambo T."/>
            <person name="Currie J."/>
            <person name="Collura K."/>
            <person name="Luo M."/>
            <person name="Yang T."/>
            <person name="Ammiraju J.S.S."/>
            <person name="Engler F."/>
            <person name="Soderlund C."/>
            <person name="Wing R.A."/>
            <person name="Palmer L.E."/>
            <person name="de la Bastide M."/>
            <person name="Spiegel L."/>
            <person name="Nascimento L."/>
            <person name="Zutavern T."/>
            <person name="O'Shaughnessy A."/>
            <person name="Dike S."/>
            <person name="Dedhia N."/>
            <person name="Preston R."/>
            <person name="Balija V."/>
            <person name="McCombie W.R."/>
            <person name="Chow T."/>
            <person name="Chen H."/>
            <person name="Chung M."/>
            <person name="Chen C."/>
            <person name="Shaw J."/>
            <person name="Wu H."/>
            <person name="Hsiao K."/>
            <person name="Chao Y."/>
            <person name="Chu M."/>
            <person name="Cheng C."/>
            <person name="Hour A."/>
            <person name="Lee P."/>
            <person name="Lin S."/>
            <person name="Lin Y."/>
            <person name="Liou J."/>
            <person name="Liu S."/>
            <person name="Hsing Y."/>
            <person name="Raghuvanshi S."/>
            <person name="Mohanty A."/>
            <person name="Bharti A.K."/>
            <person name="Gaur A."/>
            <person name="Gupta V."/>
            <person name="Kumar D."/>
            <person name="Ravi V."/>
            <person name="Vij S."/>
            <person name="Kapur A."/>
            <person name="Khurana P."/>
            <person name="Khurana P."/>
            <person name="Khurana J.P."/>
            <person name="Tyagi A.K."/>
            <person name="Gaikwad K."/>
            <person name="Singh A."/>
            <person name="Dalal V."/>
            <person name="Srivastava S."/>
            <person name="Dixit A."/>
            <person name="Pal A.K."/>
            <person name="Ghazi I.A."/>
            <person name="Yadav M."/>
            <person name="Pandit A."/>
            <person name="Bhargava A."/>
            <person name="Sureshbabu K."/>
            <person name="Batra K."/>
            <person name="Sharma T.R."/>
            <person name="Mohapatra T."/>
            <person name="Singh N.K."/>
            <person name="Messing J."/>
            <person name="Nelson A.B."/>
            <person name="Fuks G."/>
            <person name="Kavchok S."/>
            <person name="Keizer G."/>
            <person name="Linton E."/>
            <person name="Llaca V."/>
            <person name="Song R."/>
            <person name="Tanyolac B."/>
            <person name="Young S."/>
            <person name="Ho-Il K."/>
            <person name="Hahn J.H."/>
            <person name="Sangsakoo G."/>
            <person name="Vanavichit A."/>
            <person name="de Mattos Luiz.A.T."/>
            <person name="Zimmer P.D."/>
            <person name="Malone G."/>
            <person name="Dellagostin O."/>
            <person name="de Oliveira A.C."/>
            <person name="Bevan M."/>
            <person name="Bancroft I."/>
            <person name="Minx P."/>
            <person name="Cordum H."/>
            <person name="Wilson R."/>
            <person name="Cheng Z."/>
            <person name="Jin W."/>
            <person name="Jiang J."/>
            <person name="Leong S.A."/>
            <person name="Iwama H."/>
            <person name="Gojobori T."/>
            <person name="Itoh T."/>
            <person name="Niimura Y."/>
            <person name="Fujii Y."/>
            <person name="Habara T."/>
            <person name="Sakai H."/>
            <person name="Sato Y."/>
            <person name="Wilson G."/>
            <person name="Kumar K."/>
            <person name="McCouch S."/>
            <person name="Juretic N."/>
            <person name="Hoen D."/>
            <person name="Wright S."/>
            <person name="Bruskiewich R."/>
            <person name="Bureau T."/>
            <person name="Miyao A."/>
            <person name="Hirochika H."/>
            <person name="Nishikawa T."/>
            <person name="Kadowaki K."/>
            <person name="Sugiura M."/>
            <person name="Burr B."/>
            <person name="Sasaki T."/>
        </authorList>
    </citation>
    <scope>NUCLEOTIDE SEQUENCE [LARGE SCALE GENOMIC DNA]</scope>
    <source>
        <strain evidence="3">cv. Nipponbare</strain>
    </source>
</reference>
<evidence type="ECO:0000313" key="3">
    <source>
        <dbReference type="Proteomes" id="UP000059680"/>
    </source>
</evidence>
<organism evidence="2 3">
    <name type="scientific">Oryza sativa subsp. japonica</name>
    <name type="common">Rice</name>
    <dbReference type="NCBI Taxonomy" id="39947"/>
    <lineage>
        <taxon>Eukaryota</taxon>
        <taxon>Viridiplantae</taxon>
        <taxon>Streptophyta</taxon>
        <taxon>Embryophyta</taxon>
        <taxon>Tracheophyta</taxon>
        <taxon>Spermatophyta</taxon>
        <taxon>Magnoliopsida</taxon>
        <taxon>Liliopsida</taxon>
        <taxon>Poales</taxon>
        <taxon>Poaceae</taxon>
        <taxon>BOP clade</taxon>
        <taxon>Oryzoideae</taxon>
        <taxon>Oryzeae</taxon>
        <taxon>Oryzinae</taxon>
        <taxon>Oryza</taxon>
        <taxon>Oryza sativa</taxon>
    </lineage>
</organism>
<dbReference type="Gramene" id="Os03t0164901-00">
    <property type="protein sequence ID" value="Os03t0164901-00"/>
    <property type="gene ID" value="Os03g0164901"/>
</dbReference>
<dbReference type="AlphaFoldDB" id="A0A0N7KGM8"/>
<dbReference type="PaxDb" id="39947-A0A0N7KGM8"/>
<reference evidence="2 3" key="3">
    <citation type="journal article" date="2013" name="Rice">
        <title>Improvement of the Oryza sativa Nipponbare reference genome using next generation sequence and optical map data.</title>
        <authorList>
            <person name="Kawahara Y."/>
            <person name="de la Bastide M."/>
            <person name="Hamilton J.P."/>
            <person name="Kanamori H."/>
            <person name="McCombie W.R."/>
            <person name="Ouyang S."/>
            <person name="Schwartz D.C."/>
            <person name="Tanaka T."/>
            <person name="Wu J."/>
            <person name="Zhou S."/>
            <person name="Childs K.L."/>
            <person name="Davidson R.M."/>
            <person name="Lin H."/>
            <person name="Quesada-Ocampo L."/>
            <person name="Vaillancourt B."/>
            <person name="Sakai H."/>
            <person name="Lee S.S."/>
            <person name="Kim J."/>
            <person name="Numa H."/>
            <person name="Itoh T."/>
            <person name="Buell C.R."/>
            <person name="Matsumoto T."/>
        </authorList>
    </citation>
    <scope>NUCLEOTIDE SEQUENCE [LARGE SCALE GENOMIC DNA]</scope>
    <source>
        <strain evidence="3">cv. Nipponbare</strain>
    </source>
</reference>
<proteinExistence type="predicted"/>
<dbReference type="InParanoid" id="A0A0N7KGM8"/>
<name>A0A0N7KGM8_ORYSJ</name>
<gene>
    <name evidence="2" type="ordered locus">Os03g0164901</name>
    <name evidence="2" type="ORF">OSNPB_030164901</name>
</gene>
<keyword evidence="3" id="KW-1185">Reference proteome</keyword>
<protein>
    <submittedName>
        <fullName evidence="2">Os03g0164901 protein</fullName>
    </submittedName>
</protein>
<reference evidence="2 3" key="2">
    <citation type="journal article" date="2013" name="Plant Cell Physiol.">
        <title>Rice Annotation Project Database (RAP-DB): an integrative and interactive database for rice genomics.</title>
        <authorList>
            <person name="Sakai H."/>
            <person name="Lee S.S."/>
            <person name="Tanaka T."/>
            <person name="Numa H."/>
            <person name="Kim J."/>
            <person name="Kawahara Y."/>
            <person name="Wakimoto H."/>
            <person name="Yang C.C."/>
            <person name="Iwamoto M."/>
            <person name="Abe T."/>
            <person name="Yamada Y."/>
            <person name="Muto A."/>
            <person name="Inokuchi H."/>
            <person name="Ikemura T."/>
            <person name="Matsumoto T."/>
            <person name="Sasaki T."/>
            <person name="Itoh T."/>
        </authorList>
    </citation>
    <scope>NUCLEOTIDE SEQUENCE [LARGE SCALE GENOMIC DNA]</scope>
    <source>
        <strain evidence="3">cv. Nipponbare</strain>
    </source>
</reference>
<accession>A0A0N7KGM8</accession>